<dbReference type="PROSITE" id="PS51387">
    <property type="entry name" value="FAD_PCMH"/>
    <property type="match status" value="1"/>
</dbReference>
<evidence type="ECO:0000313" key="5">
    <source>
        <dbReference type="EMBL" id="RKT54166.1"/>
    </source>
</evidence>
<dbReference type="InterPro" id="IPR016167">
    <property type="entry name" value="FAD-bd_PCMH_sub1"/>
</dbReference>
<dbReference type="RefSeq" id="WP_121005528.1">
    <property type="nucleotide sequence ID" value="NZ_RBXO01000001.1"/>
</dbReference>
<dbReference type="InterPro" id="IPR036683">
    <property type="entry name" value="CO_DH_flav_C_dom_sf"/>
</dbReference>
<dbReference type="PANTHER" id="PTHR42659:SF2">
    <property type="entry name" value="XANTHINE DEHYDROGENASE SUBUNIT C-RELATED"/>
    <property type="match status" value="1"/>
</dbReference>
<organism evidence="5 6">
    <name type="scientific">Saccharothrix australiensis</name>
    <dbReference type="NCBI Taxonomy" id="2072"/>
    <lineage>
        <taxon>Bacteria</taxon>
        <taxon>Bacillati</taxon>
        <taxon>Actinomycetota</taxon>
        <taxon>Actinomycetes</taxon>
        <taxon>Pseudonocardiales</taxon>
        <taxon>Pseudonocardiaceae</taxon>
        <taxon>Saccharothrix</taxon>
    </lineage>
</organism>
<proteinExistence type="predicted"/>
<dbReference type="InterPro" id="IPR002346">
    <property type="entry name" value="Mopterin_DH_FAD-bd"/>
</dbReference>
<dbReference type="Pfam" id="PF00941">
    <property type="entry name" value="FAD_binding_5"/>
    <property type="match status" value="1"/>
</dbReference>
<dbReference type="SMART" id="SM01092">
    <property type="entry name" value="CO_deh_flav_C"/>
    <property type="match status" value="1"/>
</dbReference>
<keyword evidence="3" id="KW-0560">Oxidoreductase</keyword>
<dbReference type="OrthoDB" id="9793944at2"/>
<reference evidence="5 6" key="1">
    <citation type="submission" date="2018-10" db="EMBL/GenBank/DDBJ databases">
        <title>Sequencing the genomes of 1000 actinobacteria strains.</title>
        <authorList>
            <person name="Klenk H.-P."/>
        </authorList>
    </citation>
    <scope>NUCLEOTIDE SEQUENCE [LARGE SCALE GENOMIC DNA]</scope>
    <source>
        <strain evidence="5 6">DSM 43800</strain>
    </source>
</reference>
<dbReference type="SUPFAM" id="SSF56176">
    <property type="entry name" value="FAD-binding/transporter-associated domain-like"/>
    <property type="match status" value="1"/>
</dbReference>
<evidence type="ECO:0000256" key="2">
    <source>
        <dbReference type="ARBA" id="ARBA00022827"/>
    </source>
</evidence>
<dbReference type="AlphaFoldDB" id="A0A495VXW7"/>
<dbReference type="GO" id="GO:0071949">
    <property type="term" value="F:FAD binding"/>
    <property type="evidence" value="ECO:0007669"/>
    <property type="project" value="InterPro"/>
</dbReference>
<evidence type="ECO:0000313" key="6">
    <source>
        <dbReference type="Proteomes" id="UP000282084"/>
    </source>
</evidence>
<evidence type="ECO:0000256" key="1">
    <source>
        <dbReference type="ARBA" id="ARBA00022630"/>
    </source>
</evidence>
<evidence type="ECO:0000256" key="3">
    <source>
        <dbReference type="ARBA" id="ARBA00023002"/>
    </source>
</evidence>
<dbReference type="Gene3D" id="3.30.43.10">
    <property type="entry name" value="Uridine Diphospho-n-acetylenolpyruvylglucosamine Reductase, domain 2"/>
    <property type="match status" value="1"/>
</dbReference>
<protein>
    <submittedName>
        <fullName evidence="5">Carbon-monoxide dehydrogenase medium subunit</fullName>
    </submittedName>
</protein>
<accession>A0A495VXW7</accession>
<dbReference type="GO" id="GO:0016491">
    <property type="term" value="F:oxidoreductase activity"/>
    <property type="evidence" value="ECO:0007669"/>
    <property type="project" value="UniProtKB-KW"/>
</dbReference>
<comment type="caution">
    <text evidence="5">The sequence shown here is derived from an EMBL/GenBank/DDBJ whole genome shotgun (WGS) entry which is preliminary data.</text>
</comment>
<dbReference type="InterPro" id="IPR051312">
    <property type="entry name" value="Diverse_Substr_Oxidored"/>
</dbReference>
<dbReference type="SUPFAM" id="SSF55447">
    <property type="entry name" value="CO dehydrogenase flavoprotein C-terminal domain-like"/>
    <property type="match status" value="1"/>
</dbReference>
<dbReference type="PANTHER" id="PTHR42659">
    <property type="entry name" value="XANTHINE DEHYDROGENASE SUBUNIT C-RELATED"/>
    <property type="match status" value="1"/>
</dbReference>
<keyword evidence="6" id="KW-1185">Reference proteome</keyword>
<gene>
    <name evidence="5" type="ORF">C8E97_2780</name>
</gene>
<dbReference type="Proteomes" id="UP000282084">
    <property type="component" value="Unassembled WGS sequence"/>
</dbReference>
<dbReference type="InterPro" id="IPR036318">
    <property type="entry name" value="FAD-bd_PCMH-like_sf"/>
</dbReference>
<keyword evidence="1" id="KW-0285">Flavoprotein</keyword>
<dbReference type="Gene3D" id="3.30.390.50">
    <property type="entry name" value="CO dehydrogenase flavoprotein, C-terminal domain"/>
    <property type="match status" value="1"/>
</dbReference>
<evidence type="ECO:0000259" key="4">
    <source>
        <dbReference type="PROSITE" id="PS51387"/>
    </source>
</evidence>
<dbReference type="InterPro" id="IPR005107">
    <property type="entry name" value="CO_DH_flav_C"/>
</dbReference>
<feature type="domain" description="FAD-binding PCMH-type" evidence="4">
    <location>
        <begin position="1"/>
        <end position="174"/>
    </location>
</feature>
<dbReference type="Pfam" id="PF03450">
    <property type="entry name" value="CO_deh_flav_C"/>
    <property type="match status" value="1"/>
</dbReference>
<dbReference type="InterPro" id="IPR016169">
    <property type="entry name" value="FAD-bd_PCMH_sub2"/>
</dbReference>
<dbReference type="Gene3D" id="3.30.465.10">
    <property type="match status" value="1"/>
</dbReference>
<dbReference type="InterPro" id="IPR016166">
    <property type="entry name" value="FAD-bd_PCMH"/>
</dbReference>
<name>A0A495VXW7_9PSEU</name>
<sequence length="282" mass="28738">MKAAPFEYLRASTVDEAVGALGPGAVVLAGGQSLVPLLNLRSRRPELVVDVSRLPLTDIGTTGTGSLALGALTRLRAAETSPVVARTLPLLAEALTCVGHVSVRNRGTVGGSVAHADPAAELPAVFLASDAVFTARSADGVRTIAAGDFFRGPHRTALGPGELLTAIHVPLPPPGTRHGVAELSRRPNDLAVTAVFTSVTLARGVVADARIAVAGAAPTPIRARAAEDLLRGEAPSPDLLAAAADAAAAATDPADDLHAPAAYRRDMTAVLTRRALRQAVAE</sequence>
<keyword evidence="2" id="KW-0274">FAD</keyword>
<dbReference type="EMBL" id="RBXO01000001">
    <property type="protein sequence ID" value="RKT54166.1"/>
    <property type="molecule type" value="Genomic_DNA"/>
</dbReference>